<dbReference type="Gene3D" id="1.10.630.10">
    <property type="entry name" value="Cytochrome P450"/>
    <property type="match status" value="1"/>
</dbReference>
<comment type="subcellular location">
    <subcellularLocation>
        <location evidence="1">Membrane</location>
    </subcellularLocation>
</comment>
<dbReference type="PROSITE" id="PS00086">
    <property type="entry name" value="CYTOCHROME_P450"/>
    <property type="match status" value="1"/>
</dbReference>
<accession>A0ABC8S3N3</accession>
<organism evidence="14 15">
    <name type="scientific">Ilex paraguariensis</name>
    <name type="common">yerba mate</name>
    <dbReference type="NCBI Taxonomy" id="185542"/>
    <lineage>
        <taxon>Eukaryota</taxon>
        <taxon>Viridiplantae</taxon>
        <taxon>Streptophyta</taxon>
        <taxon>Embryophyta</taxon>
        <taxon>Tracheophyta</taxon>
        <taxon>Spermatophyta</taxon>
        <taxon>Magnoliopsida</taxon>
        <taxon>eudicotyledons</taxon>
        <taxon>Gunneridae</taxon>
        <taxon>Pentapetalae</taxon>
        <taxon>asterids</taxon>
        <taxon>campanulids</taxon>
        <taxon>Aquifoliales</taxon>
        <taxon>Aquifoliaceae</taxon>
        <taxon>Ilex</taxon>
    </lineage>
</organism>
<evidence type="ECO:0000256" key="5">
    <source>
        <dbReference type="ARBA" id="ARBA00022723"/>
    </source>
</evidence>
<evidence type="ECO:0000256" key="11">
    <source>
        <dbReference type="PIRSR" id="PIRSR602401-1"/>
    </source>
</evidence>
<evidence type="ECO:0000256" key="12">
    <source>
        <dbReference type="RuleBase" id="RU000461"/>
    </source>
</evidence>
<comment type="cofactor">
    <cofactor evidence="11">
        <name>heme</name>
        <dbReference type="ChEBI" id="CHEBI:30413"/>
    </cofactor>
</comment>
<keyword evidence="10 13" id="KW-0472">Membrane</keyword>
<dbReference type="InterPro" id="IPR036396">
    <property type="entry name" value="Cyt_P450_sf"/>
</dbReference>
<dbReference type="EMBL" id="CAUOFW020002169">
    <property type="protein sequence ID" value="CAK9151762.1"/>
    <property type="molecule type" value="Genomic_DNA"/>
</dbReference>
<evidence type="ECO:0000256" key="1">
    <source>
        <dbReference type="ARBA" id="ARBA00004370"/>
    </source>
</evidence>
<reference evidence="14 15" key="1">
    <citation type="submission" date="2024-02" db="EMBL/GenBank/DDBJ databases">
        <authorList>
            <person name="Vignale AGUSTIN F."/>
            <person name="Sosa J E."/>
            <person name="Modenutti C."/>
        </authorList>
    </citation>
    <scope>NUCLEOTIDE SEQUENCE [LARGE SCALE GENOMIC DNA]</scope>
</reference>
<dbReference type="InterPro" id="IPR001128">
    <property type="entry name" value="Cyt_P450"/>
</dbReference>
<name>A0ABC8S3N3_9AQUA</name>
<dbReference type="SUPFAM" id="SSF48264">
    <property type="entry name" value="Cytochrome P450"/>
    <property type="match status" value="1"/>
</dbReference>
<keyword evidence="5 11" id="KW-0479">Metal-binding</keyword>
<dbReference type="Proteomes" id="UP001642360">
    <property type="component" value="Unassembled WGS sequence"/>
</dbReference>
<evidence type="ECO:0000256" key="9">
    <source>
        <dbReference type="ARBA" id="ARBA00023033"/>
    </source>
</evidence>
<dbReference type="InterPro" id="IPR002401">
    <property type="entry name" value="Cyt_P450_E_grp-I"/>
</dbReference>
<dbReference type="PANTHER" id="PTHR24282">
    <property type="entry name" value="CYTOCHROME P450 FAMILY MEMBER"/>
    <property type="match status" value="1"/>
</dbReference>
<sequence>MDTTLVAPIATSVVLVAVVTLTWRVVNWVWLRPKKLEKWLREQGLHGNPYRLLKLGDLTEFFIMTKEAKPRPISLSDDIAPHVLPYHHHIINKYGKKSFMWLGPTPVINIVEPELVKEVMSNHRVFQKPHTEAAKMITLGLVTYEGEKWAKHRKIINPAFHLEKLKVIFILDEYTYIPLYEQMIVQYAYQSLENMLPAIYQCCRGMMDKWEEIVSAKGSCEVDVCPYVEELSAEVIARTTLGNSSEEGRKIFELQKEKIDSTLQLMLLIHIPGWRFLPTKANKRMKQIRIEEQTLIKRIVDKREKEMKMGEVSDDDDLLRVLLESNLKEIREHGNNKSHGMSIEEVMEECKEFFFAGADTTKNLLVWTMVLLSKHPNWQACAREEVTMILHEVLRLYPPVTFIYRATIQTTKLGNMTLPAGVHLSLPTVLLHHDKETWGEDAEEFKPDRFSGGVYRAIKSQVSFLPFSWGPRICIGQNFAMIQVKMALAIILQHFSFELSPSYIHAPFPTLSLQPQFAYDVLLAG</sequence>
<dbReference type="AlphaFoldDB" id="A0ABC8S3N3"/>
<keyword evidence="7 12" id="KW-0560">Oxidoreductase</keyword>
<keyword evidence="4 13" id="KW-0812">Transmembrane</keyword>
<dbReference type="GO" id="GO:0004497">
    <property type="term" value="F:monooxygenase activity"/>
    <property type="evidence" value="ECO:0007669"/>
    <property type="project" value="UniProtKB-KW"/>
</dbReference>
<evidence type="ECO:0000256" key="10">
    <source>
        <dbReference type="ARBA" id="ARBA00023136"/>
    </source>
</evidence>
<dbReference type="InterPro" id="IPR050665">
    <property type="entry name" value="Cytochrome_P450_Monooxygen"/>
</dbReference>
<keyword evidence="9 12" id="KW-0503">Monooxygenase</keyword>
<evidence type="ECO:0000256" key="4">
    <source>
        <dbReference type="ARBA" id="ARBA00022692"/>
    </source>
</evidence>
<evidence type="ECO:0000256" key="6">
    <source>
        <dbReference type="ARBA" id="ARBA00022989"/>
    </source>
</evidence>
<dbReference type="InterPro" id="IPR017972">
    <property type="entry name" value="Cyt_P450_CS"/>
</dbReference>
<comment type="similarity">
    <text evidence="2 12">Belongs to the cytochrome P450 family.</text>
</comment>
<evidence type="ECO:0000256" key="7">
    <source>
        <dbReference type="ARBA" id="ARBA00023002"/>
    </source>
</evidence>
<keyword evidence="6 13" id="KW-1133">Transmembrane helix</keyword>
<dbReference type="GO" id="GO:0046872">
    <property type="term" value="F:metal ion binding"/>
    <property type="evidence" value="ECO:0007669"/>
    <property type="project" value="UniProtKB-KW"/>
</dbReference>
<evidence type="ECO:0000313" key="15">
    <source>
        <dbReference type="Proteomes" id="UP001642360"/>
    </source>
</evidence>
<dbReference type="Pfam" id="PF00067">
    <property type="entry name" value="p450"/>
    <property type="match status" value="2"/>
</dbReference>
<feature type="transmembrane region" description="Helical" evidence="13">
    <location>
        <begin position="6"/>
        <end position="31"/>
    </location>
</feature>
<evidence type="ECO:0000256" key="8">
    <source>
        <dbReference type="ARBA" id="ARBA00023004"/>
    </source>
</evidence>
<keyword evidence="3 11" id="KW-0349">Heme</keyword>
<gene>
    <name evidence="14" type="ORF">ILEXP_LOCUS19929</name>
</gene>
<evidence type="ECO:0000256" key="13">
    <source>
        <dbReference type="SAM" id="Phobius"/>
    </source>
</evidence>
<evidence type="ECO:0000256" key="2">
    <source>
        <dbReference type="ARBA" id="ARBA00010617"/>
    </source>
</evidence>
<dbReference type="GO" id="GO:0016020">
    <property type="term" value="C:membrane"/>
    <property type="evidence" value="ECO:0007669"/>
    <property type="project" value="UniProtKB-SubCell"/>
</dbReference>
<evidence type="ECO:0000256" key="3">
    <source>
        <dbReference type="ARBA" id="ARBA00022617"/>
    </source>
</evidence>
<feature type="binding site" description="axial binding residue" evidence="11">
    <location>
        <position position="474"/>
    </location>
    <ligand>
        <name>heme</name>
        <dbReference type="ChEBI" id="CHEBI:30413"/>
    </ligand>
    <ligandPart>
        <name>Fe</name>
        <dbReference type="ChEBI" id="CHEBI:18248"/>
    </ligandPart>
</feature>
<dbReference type="PRINTS" id="PR00463">
    <property type="entry name" value="EP450I"/>
</dbReference>
<evidence type="ECO:0008006" key="16">
    <source>
        <dbReference type="Google" id="ProtNLM"/>
    </source>
</evidence>
<proteinExistence type="inferred from homology"/>
<dbReference type="PRINTS" id="PR00385">
    <property type="entry name" value="P450"/>
</dbReference>
<evidence type="ECO:0000313" key="14">
    <source>
        <dbReference type="EMBL" id="CAK9151762.1"/>
    </source>
</evidence>
<protein>
    <recommendedName>
        <fullName evidence="16">Cytochrome P450</fullName>
    </recommendedName>
</protein>
<keyword evidence="8 11" id="KW-0408">Iron</keyword>
<keyword evidence="15" id="KW-1185">Reference proteome</keyword>
<dbReference type="PANTHER" id="PTHR24282:SF273">
    <property type="entry name" value="CYTOCHROME P450 CYP72A219-LIKE"/>
    <property type="match status" value="1"/>
</dbReference>
<comment type="caution">
    <text evidence="14">The sequence shown here is derived from an EMBL/GenBank/DDBJ whole genome shotgun (WGS) entry which is preliminary data.</text>
</comment>